<dbReference type="KEGG" id="pact:CA264_14105"/>
<dbReference type="InterPro" id="IPR051532">
    <property type="entry name" value="Ester_Hydrolysis_Enzymes"/>
</dbReference>
<feature type="domain" description="SGNH hydrolase-type esterase" evidence="1">
    <location>
        <begin position="36"/>
        <end position="247"/>
    </location>
</feature>
<dbReference type="InterPro" id="IPR026444">
    <property type="entry name" value="Secre_tail"/>
</dbReference>
<dbReference type="AlphaFoldDB" id="A0A1X9YUK3"/>
<dbReference type="RefSeq" id="WP_025608048.1">
    <property type="nucleotide sequence ID" value="NZ_CP021235.1"/>
</dbReference>
<protein>
    <submittedName>
        <fullName evidence="2">T9SS C-terminal target domain-containing protein</fullName>
    </submittedName>
</protein>
<name>A0A1X9YUK3_9BACT</name>
<dbReference type="SUPFAM" id="SSF52266">
    <property type="entry name" value="SGNH hydrolase"/>
    <property type="match status" value="1"/>
</dbReference>
<dbReference type="InterPro" id="IPR013783">
    <property type="entry name" value="Ig-like_fold"/>
</dbReference>
<organism evidence="2 3">
    <name type="scientific">Pontibacter actiniarum</name>
    <dbReference type="NCBI Taxonomy" id="323450"/>
    <lineage>
        <taxon>Bacteria</taxon>
        <taxon>Pseudomonadati</taxon>
        <taxon>Bacteroidota</taxon>
        <taxon>Cytophagia</taxon>
        <taxon>Cytophagales</taxon>
        <taxon>Hymenobacteraceae</taxon>
        <taxon>Pontibacter</taxon>
    </lineage>
</organism>
<accession>A0A1X9YUK3</accession>
<dbReference type="InterPro" id="IPR013830">
    <property type="entry name" value="SGNH_hydro"/>
</dbReference>
<dbReference type="InterPro" id="IPR036514">
    <property type="entry name" value="SGNH_hydro_sf"/>
</dbReference>
<evidence type="ECO:0000313" key="2">
    <source>
        <dbReference type="EMBL" id="ARS36474.1"/>
    </source>
</evidence>
<dbReference type="Pfam" id="PF13472">
    <property type="entry name" value="Lipase_GDSL_2"/>
    <property type="match status" value="1"/>
</dbReference>
<proteinExistence type="predicted"/>
<dbReference type="CDD" id="cd01833">
    <property type="entry name" value="XynB_like"/>
    <property type="match status" value="1"/>
</dbReference>
<dbReference type="PANTHER" id="PTHR30383:SF2">
    <property type="entry name" value="CELLULOSE-BINDING PROTEIN"/>
    <property type="match status" value="1"/>
</dbReference>
<evidence type="ECO:0000259" key="1">
    <source>
        <dbReference type="Pfam" id="PF13472"/>
    </source>
</evidence>
<keyword evidence="3" id="KW-1185">Reference proteome</keyword>
<dbReference type="STRING" id="709015.GCA_000472485_02862"/>
<evidence type="ECO:0000313" key="3">
    <source>
        <dbReference type="Proteomes" id="UP000266292"/>
    </source>
</evidence>
<gene>
    <name evidence="2" type="ORF">CA264_14105</name>
</gene>
<dbReference type="GO" id="GO:0004622">
    <property type="term" value="F:phosphatidylcholine lysophospholipase activity"/>
    <property type="evidence" value="ECO:0007669"/>
    <property type="project" value="TreeGrafter"/>
</dbReference>
<reference evidence="3" key="1">
    <citation type="submission" date="2017-05" db="EMBL/GenBank/DDBJ databases">
        <authorList>
            <person name="Ray J."/>
            <person name="Price M."/>
            <person name="Deutschbauer A."/>
        </authorList>
    </citation>
    <scope>NUCLEOTIDE SEQUENCE [LARGE SCALE GENOMIC DNA]</scope>
    <source>
        <strain evidence="3">DSM 19842</strain>
    </source>
</reference>
<dbReference type="PANTHER" id="PTHR30383">
    <property type="entry name" value="THIOESTERASE 1/PROTEASE 1/LYSOPHOSPHOLIPASE L1"/>
    <property type="match status" value="1"/>
</dbReference>
<dbReference type="EMBL" id="CP021235">
    <property type="protein sequence ID" value="ARS36474.1"/>
    <property type="molecule type" value="Genomic_DNA"/>
</dbReference>
<dbReference type="Gene3D" id="3.40.50.1110">
    <property type="entry name" value="SGNH hydrolase"/>
    <property type="match status" value="1"/>
</dbReference>
<sequence length="452" mass="49590">MAPLFSFIHFYLFRYLLVFFFASIAIPSTAQYKIMCLGNSITQGNLENPGYRYRLWQKLLDKGNSIELVGSHDVNEGGTPAVKGTVYRGQTYTNRNEGHWGWTADEVLNGRDGKGNLTQWLQSYNPDIALVHLGTNDMFKQCSGGVSPDKACYQETINELKTVIQQIQEKNPNVIVLVAQLIPAYDQKVGPETASNISELNKRIPALAEELSTVTSRVVVVDQNTGFDATTGVDTWDGVHPNASGEEKMAQIWFGAIQEAITPLPVELSSFSAQLASEGHVQLHWQTATEKNNAYFEVQRSTDGRAFAAIGRVAGAGTTVSVTNYTFTDSAATEGGTYYRLKQVDTDGTSSTSKVVQVQVPERAQALQVYPTSSNGGHSVSLHLQHSDPTTDADLHVFTSDGKLVHLQEDIRSVNGVIRALIPIHRLAGAGLYLVRIATESQTFQSEFIVER</sequence>
<dbReference type="OrthoDB" id="9786188at2"/>
<dbReference type="Proteomes" id="UP000266292">
    <property type="component" value="Chromosome"/>
</dbReference>
<dbReference type="Gene3D" id="2.60.40.10">
    <property type="entry name" value="Immunoglobulins"/>
    <property type="match status" value="1"/>
</dbReference>
<dbReference type="NCBIfam" id="TIGR04183">
    <property type="entry name" value="Por_Secre_tail"/>
    <property type="match status" value="1"/>
</dbReference>